<dbReference type="RefSeq" id="WP_220108030.1">
    <property type="nucleotide sequence ID" value="NZ_JAHZST010000001.1"/>
</dbReference>
<feature type="domain" description="Murein transglycosylase-C N-terminal" evidence="4">
    <location>
        <begin position="75"/>
        <end position="180"/>
    </location>
</feature>
<dbReference type="InterPro" id="IPR023346">
    <property type="entry name" value="Lysozyme-like_dom_sf"/>
</dbReference>
<dbReference type="PANTHER" id="PTHR37423">
    <property type="entry name" value="SOLUBLE LYTIC MUREIN TRANSGLYCOSYLASE-RELATED"/>
    <property type="match status" value="1"/>
</dbReference>
<evidence type="ECO:0000256" key="2">
    <source>
        <dbReference type="SAM" id="SignalP"/>
    </source>
</evidence>
<comment type="similarity">
    <text evidence="1">Belongs to the transglycosylase Slt family.</text>
</comment>
<gene>
    <name evidence="5" type="ORF">K0625_01480</name>
</gene>
<accession>A0ABS7DZW2</accession>
<dbReference type="Pfam" id="PF11873">
    <property type="entry name" value="Mltc_N"/>
    <property type="match status" value="1"/>
</dbReference>
<protein>
    <submittedName>
        <fullName evidence="5">Murein transglycosylase domain-containing protein</fullName>
    </submittedName>
</protein>
<feature type="chain" id="PRO_5045720409" evidence="2">
    <location>
        <begin position="21"/>
        <end position="354"/>
    </location>
</feature>
<reference evidence="5 6" key="1">
    <citation type="submission" date="2021-07" db="EMBL/GenBank/DDBJ databases">
        <title>Shewanella sp. nov, isolated from SCS.</title>
        <authorList>
            <person name="Cao W.R."/>
        </authorList>
    </citation>
    <scope>NUCLEOTIDE SEQUENCE [LARGE SCALE GENOMIC DNA]</scope>
    <source>
        <strain evidence="5 6">NR704-98</strain>
    </source>
</reference>
<feature type="domain" description="Transglycosylase SLT" evidence="3">
    <location>
        <begin position="187"/>
        <end position="309"/>
    </location>
</feature>
<comment type="caution">
    <text evidence="5">The sequence shown here is derived from an EMBL/GenBank/DDBJ whole genome shotgun (WGS) entry which is preliminary data.</text>
</comment>
<dbReference type="PROSITE" id="PS00922">
    <property type="entry name" value="TRANSGLYCOSYLASE"/>
    <property type="match status" value="1"/>
</dbReference>
<dbReference type="PANTHER" id="PTHR37423:SF2">
    <property type="entry name" value="MEMBRANE-BOUND LYTIC MUREIN TRANSGLYCOSYLASE C"/>
    <property type="match status" value="1"/>
</dbReference>
<keyword evidence="2" id="KW-0732">Signal</keyword>
<organism evidence="5 6">
    <name type="scientific">Shewanella nanhaiensis</name>
    <dbReference type="NCBI Taxonomy" id="2864872"/>
    <lineage>
        <taxon>Bacteria</taxon>
        <taxon>Pseudomonadati</taxon>
        <taxon>Pseudomonadota</taxon>
        <taxon>Gammaproteobacteria</taxon>
        <taxon>Alteromonadales</taxon>
        <taxon>Shewanellaceae</taxon>
        <taxon>Shewanella</taxon>
    </lineage>
</organism>
<proteinExistence type="inferred from homology"/>
<feature type="signal peptide" evidence="2">
    <location>
        <begin position="1"/>
        <end position="20"/>
    </location>
</feature>
<evidence type="ECO:0000259" key="4">
    <source>
        <dbReference type="Pfam" id="PF11873"/>
    </source>
</evidence>
<evidence type="ECO:0000313" key="6">
    <source>
        <dbReference type="Proteomes" id="UP001195963"/>
    </source>
</evidence>
<keyword evidence="6" id="KW-1185">Reference proteome</keyword>
<evidence type="ECO:0000259" key="3">
    <source>
        <dbReference type="Pfam" id="PF01464"/>
    </source>
</evidence>
<evidence type="ECO:0000313" key="5">
    <source>
        <dbReference type="EMBL" id="MBW8182322.1"/>
    </source>
</evidence>
<dbReference type="Proteomes" id="UP001195963">
    <property type="component" value="Unassembled WGS sequence"/>
</dbReference>
<dbReference type="InterPro" id="IPR024570">
    <property type="entry name" value="Murein_transglycosylaseC_N"/>
</dbReference>
<dbReference type="InterPro" id="IPR000189">
    <property type="entry name" value="Transglyc_AS"/>
</dbReference>
<name>A0ABS7DZW2_9GAMM</name>
<dbReference type="Gene3D" id="1.10.530.10">
    <property type="match status" value="1"/>
</dbReference>
<dbReference type="CDD" id="cd16893">
    <property type="entry name" value="LT_MltC_MltE"/>
    <property type="match status" value="1"/>
</dbReference>
<dbReference type="SUPFAM" id="SSF53955">
    <property type="entry name" value="Lysozyme-like"/>
    <property type="match status" value="1"/>
</dbReference>
<dbReference type="InterPro" id="IPR008258">
    <property type="entry name" value="Transglycosylase_SLT_dom_1"/>
</dbReference>
<sequence>MKPTLLVCFPLLLSPLTCHAVQLSDYDADVAALLLEYQGDGDVAALLREYQGTTAGSATARPSVLTIKEEGDASTYVDFERGIILIETPDKAQLKEAIVQVLLTQVDPKLIDAKTAQDFGLINKGKKPFFWGQIRDHQGEAIEYSWRAERFADYLIKHKISQDSRVRVAIHMVAEHTEIAGGKYIHYAQAASQRYGVPTELIMAIMETESSFNPMARSRSNALGLMQVKANTAGRDYFSLIKGYKHTPSSAYLYDPQKNIDLGTGYLQILSKRYLAGINHPKKLEYAMISSYNGGSGNLWKSLDPRANRTKAIARINKMSVSEFYWFLTNRHIRGETRNYLKKVSSKQKRYAHL</sequence>
<dbReference type="Pfam" id="PF01464">
    <property type="entry name" value="SLT"/>
    <property type="match status" value="1"/>
</dbReference>
<dbReference type="EMBL" id="JAHZST010000001">
    <property type="protein sequence ID" value="MBW8182322.1"/>
    <property type="molecule type" value="Genomic_DNA"/>
</dbReference>
<evidence type="ECO:0000256" key="1">
    <source>
        <dbReference type="ARBA" id="ARBA00007734"/>
    </source>
</evidence>